<feature type="compositionally biased region" description="Pro residues" evidence="1">
    <location>
        <begin position="125"/>
        <end position="142"/>
    </location>
</feature>
<sequence length="181" mass="19964">MPALQVSTASASNSSFLPVANKRRKVSMKPPPPPPQPPRRLLRRVAAMRRVTRLRERRSGRWPMAIDSPPLLEGMEIDDPWSSSLVTLDTMWVNDPQGGLTPIDVQLLTELEDIVDVEMEEADPLPSPGPPKVEEAVPPPPSRSDSGSSDPAQVVLTVCNFFQKDPAWSLLEPPGSPYEDR</sequence>
<comment type="caution">
    <text evidence="2">The sequence shown here is derived from an EMBL/GenBank/DDBJ whole genome shotgun (WGS) entry which is preliminary data.</text>
</comment>
<dbReference type="EMBL" id="JAEPRA010000012">
    <property type="protein sequence ID" value="KAG2177523.1"/>
    <property type="molecule type" value="Genomic_DNA"/>
</dbReference>
<feature type="region of interest" description="Disordered" evidence="1">
    <location>
        <begin position="1"/>
        <end position="39"/>
    </location>
</feature>
<feature type="region of interest" description="Disordered" evidence="1">
    <location>
        <begin position="120"/>
        <end position="151"/>
    </location>
</feature>
<gene>
    <name evidence="2" type="ORF">INT44_008034</name>
</gene>
<evidence type="ECO:0000313" key="3">
    <source>
        <dbReference type="Proteomes" id="UP000612746"/>
    </source>
</evidence>
<dbReference type="AlphaFoldDB" id="A0A8H7PPF2"/>
<feature type="compositionally biased region" description="Pro residues" evidence="1">
    <location>
        <begin position="29"/>
        <end position="38"/>
    </location>
</feature>
<dbReference type="Proteomes" id="UP000612746">
    <property type="component" value="Unassembled WGS sequence"/>
</dbReference>
<keyword evidence="3" id="KW-1185">Reference proteome</keyword>
<feature type="compositionally biased region" description="Polar residues" evidence="1">
    <location>
        <begin position="1"/>
        <end position="16"/>
    </location>
</feature>
<protein>
    <submittedName>
        <fullName evidence="2">Uncharacterized protein</fullName>
    </submittedName>
</protein>
<reference evidence="2" key="1">
    <citation type="submission" date="2020-12" db="EMBL/GenBank/DDBJ databases">
        <title>Metabolic potential, ecology and presence of endohyphal bacteria is reflected in genomic diversity of Mucoromycotina.</title>
        <authorList>
            <person name="Muszewska A."/>
            <person name="Okrasinska A."/>
            <person name="Steczkiewicz K."/>
            <person name="Drgas O."/>
            <person name="Orlowska M."/>
            <person name="Perlinska-Lenart U."/>
            <person name="Aleksandrzak-Piekarczyk T."/>
            <person name="Szatraj K."/>
            <person name="Zielenkiewicz U."/>
            <person name="Pilsyk S."/>
            <person name="Malc E."/>
            <person name="Mieczkowski P."/>
            <person name="Kruszewska J.S."/>
            <person name="Biernat P."/>
            <person name="Pawlowska J."/>
        </authorList>
    </citation>
    <scope>NUCLEOTIDE SEQUENCE</scope>
    <source>
        <strain evidence="2">WA0000051536</strain>
    </source>
</reference>
<name>A0A8H7PPF2_9FUNG</name>
<evidence type="ECO:0000313" key="2">
    <source>
        <dbReference type="EMBL" id="KAG2177523.1"/>
    </source>
</evidence>
<evidence type="ECO:0000256" key="1">
    <source>
        <dbReference type="SAM" id="MobiDB-lite"/>
    </source>
</evidence>
<proteinExistence type="predicted"/>
<organism evidence="2 3">
    <name type="scientific">Umbelopsis vinacea</name>
    <dbReference type="NCBI Taxonomy" id="44442"/>
    <lineage>
        <taxon>Eukaryota</taxon>
        <taxon>Fungi</taxon>
        <taxon>Fungi incertae sedis</taxon>
        <taxon>Mucoromycota</taxon>
        <taxon>Mucoromycotina</taxon>
        <taxon>Umbelopsidomycetes</taxon>
        <taxon>Umbelopsidales</taxon>
        <taxon>Umbelopsidaceae</taxon>
        <taxon>Umbelopsis</taxon>
    </lineage>
</organism>
<accession>A0A8H7PPF2</accession>
<dbReference type="OrthoDB" id="2494553at2759"/>